<comment type="caution">
    <text evidence="1">The sequence shown here is derived from an EMBL/GenBank/DDBJ whole genome shotgun (WGS) entry which is preliminary data.</text>
</comment>
<dbReference type="PANTHER" id="PTHR33639:SF2">
    <property type="entry name" value="DUF393 DOMAIN-CONTAINING PROTEIN"/>
    <property type="match status" value="1"/>
</dbReference>
<dbReference type="PANTHER" id="PTHR33639">
    <property type="entry name" value="THIOL-DISULFIDE OXIDOREDUCTASE DCC"/>
    <property type="match status" value="1"/>
</dbReference>
<dbReference type="EMBL" id="WNZX01000020">
    <property type="protein sequence ID" value="MUG72987.1"/>
    <property type="molecule type" value="Genomic_DNA"/>
</dbReference>
<proteinExistence type="predicted"/>
<accession>A0A7X3CVA9</accession>
<evidence type="ECO:0000313" key="2">
    <source>
        <dbReference type="Proteomes" id="UP000450917"/>
    </source>
</evidence>
<dbReference type="InterPro" id="IPR007263">
    <property type="entry name" value="DCC1-like"/>
</dbReference>
<dbReference type="Proteomes" id="UP000450917">
    <property type="component" value="Unassembled WGS sequence"/>
</dbReference>
<dbReference type="GO" id="GO:0015035">
    <property type="term" value="F:protein-disulfide reductase activity"/>
    <property type="evidence" value="ECO:0007669"/>
    <property type="project" value="InterPro"/>
</dbReference>
<dbReference type="Pfam" id="PF04134">
    <property type="entry name" value="DCC1-like"/>
    <property type="match status" value="1"/>
</dbReference>
<organism evidence="1 2">
    <name type="scientific">Paenibacillus validus</name>
    <dbReference type="NCBI Taxonomy" id="44253"/>
    <lineage>
        <taxon>Bacteria</taxon>
        <taxon>Bacillati</taxon>
        <taxon>Bacillota</taxon>
        <taxon>Bacilli</taxon>
        <taxon>Bacillales</taxon>
        <taxon>Paenibacillaceae</taxon>
        <taxon>Paenibacillus</taxon>
    </lineage>
</organism>
<reference evidence="1 2" key="1">
    <citation type="submission" date="2019-11" db="EMBL/GenBank/DDBJ databases">
        <title>Draft genome sequences of five Paenibacillus species of dairy origin.</title>
        <authorList>
            <person name="Olajide A.M."/>
            <person name="Chen S."/>
            <person name="Lapointe G."/>
        </authorList>
    </citation>
    <scope>NUCLEOTIDE SEQUENCE [LARGE SCALE GENOMIC DNA]</scope>
    <source>
        <strain evidence="1 2">2CS3</strain>
    </source>
</reference>
<name>A0A7X3CVA9_9BACL</name>
<evidence type="ECO:0000313" key="1">
    <source>
        <dbReference type="EMBL" id="MUG72987.1"/>
    </source>
</evidence>
<keyword evidence="2" id="KW-1185">Reference proteome</keyword>
<sequence length="149" mass="17010">MESEQKMLDEKIRSIAAEHPIVCYDGVCGFCQRVVQFILPRDRAGRFRFTAIQSDVGQALLSHYGLDPQALDTFVLIDNHRAYTRSTAGLRVLRGLGGGWGLLYAFIAVPKPLRNAMYGWIARNRYRWFGRTDACLIPGRDVRERFLDT</sequence>
<dbReference type="AlphaFoldDB" id="A0A7X3CVA9"/>
<gene>
    <name evidence="1" type="ORF">GNP93_20310</name>
</gene>
<dbReference type="RefSeq" id="WP_054798480.1">
    <property type="nucleotide sequence ID" value="NZ_JARTHJ010000262.1"/>
</dbReference>
<dbReference type="InterPro" id="IPR052927">
    <property type="entry name" value="DCC_oxidoreductase"/>
</dbReference>
<protein>
    <submittedName>
        <fullName evidence="1">DUF393 domain-containing protein</fullName>
    </submittedName>
</protein>